<dbReference type="EC" id="2.7.7.65" evidence="1"/>
<evidence type="ECO:0000313" key="4">
    <source>
        <dbReference type="EMBL" id="AFG36224.1"/>
    </source>
</evidence>
<evidence type="ECO:0000256" key="1">
    <source>
        <dbReference type="ARBA" id="ARBA00012528"/>
    </source>
</evidence>
<accession>H9UFD1</accession>
<sequence length="369" mass="41337">MDEILLASGCTGVLAALEGMEHTEIRRLELEHIERPTSPSSTGLLVLDAPDYLAMDADGRRRLSGYLKLLIADPQEPVAHVAGLRRPSVQVFCPSAANVLSEQEAQNLITIIHCLFAQQQMAARLNSYITDSFQTIIDAQIVERQKQEIEKLNEELHSISRVDFLTNLLNRRAFLESLEAETKRAQRNRWRLGEAAGQPLPLIEKVGDPEFAGRPRGDIVDHIGKLSCMVMDIDFFKKVNDTYGHLAGDMVLRKLGHVLQEKGLFRENDLVGRYGGEEFIVVLPETSAQHARIPAERLRKKIKETVFVDDHGHSFSITLSIGIAEAVVGEESTESLIHRADVALYHAKEHGRDRVCIHEEIEPPVQPQD</sequence>
<dbReference type="EMBL" id="CP003282">
    <property type="protein sequence ID" value="AFG36224.1"/>
    <property type="molecule type" value="Genomic_DNA"/>
</dbReference>
<dbReference type="Pfam" id="PF00990">
    <property type="entry name" value="GGDEF"/>
    <property type="match status" value="1"/>
</dbReference>
<protein>
    <recommendedName>
        <fullName evidence="1">diguanylate cyclase</fullName>
        <ecNumber evidence="1">2.7.7.65</ecNumber>
    </recommendedName>
</protein>
<dbReference type="HOGENOM" id="CLU_749866_0_0_12"/>
<name>H9UFD1_SPIAZ</name>
<keyword evidence="5" id="KW-1185">Reference proteome</keyword>
<organism evidence="4 5">
    <name type="scientific">Spirochaeta africana (strain ATCC 700263 / DSM 8902 / Z-7692)</name>
    <dbReference type="NCBI Taxonomy" id="889378"/>
    <lineage>
        <taxon>Bacteria</taxon>
        <taxon>Pseudomonadati</taxon>
        <taxon>Spirochaetota</taxon>
        <taxon>Spirochaetia</taxon>
        <taxon>Spirochaetales</taxon>
        <taxon>Spirochaetaceae</taxon>
        <taxon>Spirochaeta</taxon>
    </lineage>
</organism>
<dbReference type="PANTHER" id="PTHR45138:SF9">
    <property type="entry name" value="DIGUANYLATE CYCLASE DGCM-RELATED"/>
    <property type="match status" value="1"/>
</dbReference>
<dbReference type="SMART" id="SM00267">
    <property type="entry name" value="GGDEF"/>
    <property type="match status" value="1"/>
</dbReference>
<dbReference type="InterPro" id="IPR050469">
    <property type="entry name" value="Diguanylate_Cyclase"/>
</dbReference>
<dbReference type="GO" id="GO:0052621">
    <property type="term" value="F:diguanylate cyclase activity"/>
    <property type="evidence" value="ECO:0007669"/>
    <property type="project" value="UniProtKB-EC"/>
</dbReference>
<dbReference type="STRING" id="889378.Spiaf_0115"/>
<dbReference type="InterPro" id="IPR029787">
    <property type="entry name" value="Nucleotide_cyclase"/>
</dbReference>
<gene>
    <name evidence="4" type="ordered locus">Spiaf_0115</name>
</gene>
<dbReference type="PATRIC" id="fig|889378.3.peg.118"/>
<dbReference type="OrthoDB" id="9779586at2"/>
<proteinExistence type="predicted"/>
<dbReference type="SUPFAM" id="SSF55073">
    <property type="entry name" value="Nucleotide cyclase"/>
    <property type="match status" value="1"/>
</dbReference>
<dbReference type="NCBIfam" id="TIGR00254">
    <property type="entry name" value="GGDEF"/>
    <property type="match status" value="1"/>
</dbReference>
<evidence type="ECO:0000313" key="5">
    <source>
        <dbReference type="Proteomes" id="UP000007383"/>
    </source>
</evidence>
<feature type="domain" description="GGDEF" evidence="3">
    <location>
        <begin position="224"/>
        <end position="360"/>
    </location>
</feature>
<dbReference type="eggNOG" id="COG3706">
    <property type="taxonomic scope" value="Bacteria"/>
</dbReference>
<dbReference type="PANTHER" id="PTHR45138">
    <property type="entry name" value="REGULATORY COMPONENTS OF SENSORY TRANSDUCTION SYSTEM"/>
    <property type="match status" value="1"/>
</dbReference>
<dbReference type="Gene3D" id="3.30.70.270">
    <property type="match status" value="1"/>
</dbReference>
<dbReference type="Proteomes" id="UP000007383">
    <property type="component" value="Chromosome"/>
</dbReference>
<evidence type="ECO:0000256" key="2">
    <source>
        <dbReference type="ARBA" id="ARBA00034247"/>
    </source>
</evidence>
<evidence type="ECO:0000259" key="3">
    <source>
        <dbReference type="PROSITE" id="PS50887"/>
    </source>
</evidence>
<dbReference type="InterPro" id="IPR043128">
    <property type="entry name" value="Rev_trsase/Diguanyl_cyclase"/>
</dbReference>
<dbReference type="CDD" id="cd01949">
    <property type="entry name" value="GGDEF"/>
    <property type="match status" value="1"/>
</dbReference>
<dbReference type="KEGG" id="sfc:Spiaf_0115"/>
<comment type="catalytic activity">
    <reaction evidence="2">
        <text>2 GTP = 3',3'-c-di-GMP + 2 diphosphate</text>
        <dbReference type="Rhea" id="RHEA:24898"/>
        <dbReference type="ChEBI" id="CHEBI:33019"/>
        <dbReference type="ChEBI" id="CHEBI:37565"/>
        <dbReference type="ChEBI" id="CHEBI:58805"/>
        <dbReference type="EC" id="2.7.7.65"/>
    </reaction>
</comment>
<dbReference type="PROSITE" id="PS50887">
    <property type="entry name" value="GGDEF"/>
    <property type="match status" value="1"/>
</dbReference>
<dbReference type="FunFam" id="3.30.70.270:FF:000001">
    <property type="entry name" value="Diguanylate cyclase domain protein"/>
    <property type="match status" value="1"/>
</dbReference>
<dbReference type="InterPro" id="IPR000160">
    <property type="entry name" value="GGDEF_dom"/>
</dbReference>
<dbReference type="RefSeq" id="WP_014454222.1">
    <property type="nucleotide sequence ID" value="NC_017098.1"/>
</dbReference>
<dbReference type="AlphaFoldDB" id="H9UFD1"/>
<reference evidence="5" key="1">
    <citation type="journal article" date="2013" name="Stand. Genomic Sci.">
        <title>Complete genome sequence of the halophilic bacterium Spirochaeta africana type strain (Z-7692(T)) from the alkaline Lake Magadi in the East African Rift.</title>
        <authorList>
            <person name="Liolos K."/>
            <person name="Abt B."/>
            <person name="Scheuner C."/>
            <person name="Teshima H."/>
            <person name="Held B."/>
            <person name="Lapidus A."/>
            <person name="Nolan M."/>
            <person name="Lucas S."/>
            <person name="Deshpande S."/>
            <person name="Cheng J.F."/>
            <person name="Tapia R."/>
            <person name="Goodwin L.A."/>
            <person name="Pitluck S."/>
            <person name="Pagani I."/>
            <person name="Ivanova N."/>
            <person name="Mavromatis K."/>
            <person name="Mikhailova N."/>
            <person name="Huntemann M."/>
            <person name="Pati A."/>
            <person name="Chen A."/>
            <person name="Palaniappan K."/>
            <person name="Land M."/>
            <person name="Rohde M."/>
            <person name="Tindall B.J."/>
            <person name="Detter J.C."/>
            <person name="Goker M."/>
            <person name="Bristow J."/>
            <person name="Eisen J.A."/>
            <person name="Markowitz V."/>
            <person name="Hugenholtz P."/>
            <person name="Woyke T."/>
            <person name="Klenk H.P."/>
            <person name="Kyrpides N.C."/>
        </authorList>
    </citation>
    <scope>NUCLEOTIDE SEQUENCE</scope>
    <source>
        <strain evidence="5">ATCC 700263 / DSM 8902 / Z-7692</strain>
    </source>
</reference>